<reference evidence="1 2" key="1">
    <citation type="journal article" date="2002" name="Nature">
        <title>Genome sequence and comparative analysis of the model rodent malaria parasite Plasmodium yoelii yoelii.</title>
        <authorList>
            <person name="Carlton J.M."/>
            <person name="Angiuoli S.V."/>
            <person name="Suh B.B."/>
            <person name="Kooij T.W."/>
            <person name="Pertea M."/>
            <person name="Silva J.C."/>
            <person name="Ermolaeva M.D."/>
            <person name="Allen J.E."/>
            <person name="Selengut J.D."/>
            <person name="Koo H.L."/>
            <person name="Peterson J.D."/>
            <person name="Pop M."/>
            <person name="Kosack D.S."/>
            <person name="Shumway M.F."/>
            <person name="Bidwell S.L."/>
            <person name="Shallom S.J."/>
            <person name="van Aken S.E."/>
            <person name="Riedmuller S.B."/>
            <person name="Feldblyum T.V."/>
            <person name="Cho J.K."/>
            <person name="Quackenbush J."/>
            <person name="Sedegah M."/>
            <person name="Shoaibi A."/>
            <person name="Cummings L.M."/>
            <person name="Florens L."/>
            <person name="Yates J.R."/>
            <person name="Raine J.D."/>
            <person name="Sinden R.E."/>
            <person name="Harris M.A."/>
            <person name="Cunningham D.A."/>
            <person name="Preiser P.R."/>
            <person name="Bergman L.W."/>
            <person name="Vaidya A.B."/>
            <person name="van Lin L.H."/>
            <person name="Janse C.J."/>
            <person name="Waters A.P."/>
            <person name="Smith H.O."/>
            <person name="White O.R."/>
            <person name="Salzberg S.L."/>
            <person name="Venter J.C."/>
            <person name="Fraser C.M."/>
            <person name="Hoffman S.L."/>
            <person name="Gardner M.J."/>
            <person name="Carucci D.J."/>
        </authorList>
    </citation>
    <scope>NUCLEOTIDE SEQUENCE [LARGE SCALE GENOMIC DNA]</scope>
    <source>
        <strain evidence="1 2">17XNL</strain>
    </source>
</reference>
<accession>Q7RF39</accession>
<keyword evidence="2" id="KW-1185">Reference proteome</keyword>
<evidence type="ECO:0000313" key="2">
    <source>
        <dbReference type="Proteomes" id="UP000008553"/>
    </source>
</evidence>
<dbReference type="PaxDb" id="73239-Q7RF39"/>
<dbReference type="EMBL" id="AABL01001507">
    <property type="protein sequence ID" value="EAA16810.1"/>
    <property type="molecule type" value="Genomic_DNA"/>
</dbReference>
<comment type="caution">
    <text evidence="1">The sequence shown here is derived from an EMBL/GenBank/DDBJ whole genome shotgun (WGS) entry which is preliminary data.</text>
</comment>
<organism evidence="1 2">
    <name type="scientific">Plasmodium yoelii yoelii</name>
    <dbReference type="NCBI Taxonomy" id="73239"/>
    <lineage>
        <taxon>Eukaryota</taxon>
        <taxon>Sar</taxon>
        <taxon>Alveolata</taxon>
        <taxon>Apicomplexa</taxon>
        <taxon>Aconoidasida</taxon>
        <taxon>Haemosporida</taxon>
        <taxon>Plasmodiidae</taxon>
        <taxon>Plasmodium</taxon>
        <taxon>Plasmodium (Vinckeia)</taxon>
    </lineage>
</organism>
<dbReference type="InParanoid" id="Q7RF39"/>
<sequence length="51" mass="6148">MKQDKSQHKQEPFMNTCILDKFDDFVVGFGIIHKVNKKKIMKYIILKIFFN</sequence>
<gene>
    <name evidence="1" type="ORF">PY04871</name>
</gene>
<dbReference type="AlphaFoldDB" id="Q7RF39"/>
<name>Q7RF39_PLAYO</name>
<protein>
    <submittedName>
        <fullName evidence="1">Uncharacterized protein</fullName>
    </submittedName>
</protein>
<dbReference type="Proteomes" id="UP000008553">
    <property type="component" value="Unassembled WGS sequence"/>
</dbReference>
<proteinExistence type="predicted"/>
<evidence type="ECO:0000313" key="1">
    <source>
        <dbReference type="EMBL" id="EAA16810.1"/>
    </source>
</evidence>